<name>A0A0F7ZGP3_9HYPO</name>
<evidence type="ECO:0000256" key="1">
    <source>
        <dbReference type="ARBA" id="ARBA00035112"/>
    </source>
</evidence>
<keyword evidence="3" id="KW-1133">Transmembrane helix</keyword>
<dbReference type="Pfam" id="PF11807">
    <property type="entry name" value="UstYa"/>
    <property type="match status" value="1"/>
</dbReference>
<dbReference type="PANTHER" id="PTHR33365:SF12">
    <property type="entry name" value="TAT PATHWAY SIGNAL SEQUENCE"/>
    <property type="match status" value="1"/>
</dbReference>
<evidence type="ECO:0000256" key="2">
    <source>
        <dbReference type="SAM" id="MobiDB-lite"/>
    </source>
</evidence>
<protein>
    <recommendedName>
        <fullName evidence="6">Tat pathway signal sequence</fullName>
    </recommendedName>
</protein>
<feature type="transmembrane region" description="Helical" evidence="3">
    <location>
        <begin position="42"/>
        <end position="61"/>
    </location>
</feature>
<sequence length="287" mass="33297">MTSKFDYQPIPVHRTRQSSESGEEVDSPLDESSPHKTNHLHWIIHGVSVVAIVSLLLWIFFSRPNGPGEAARCWEKYNYYCKFTPLRVREPPPVNAALDRKEFVTTRFNGSLWYESPFKGPPSPAVEEAWHSVMKYGMISVTAQDYERVQHSTRTAVRFPDEAGGGYMATTIGTHHLHCLHYLWQDHHQAYFPDMARKAREVPEMYERHFEHCVDYIRQSLMCNFDTGLITYNWVLQHQNPTPNSNAMHKCIDWDAVQGWLQARAVEIPEGFAWKQPEGQESLPWNP</sequence>
<dbReference type="PANTHER" id="PTHR33365">
    <property type="entry name" value="YALI0B05434P"/>
    <property type="match status" value="1"/>
</dbReference>
<dbReference type="AlphaFoldDB" id="A0A0F7ZGP3"/>
<dbReference type="OrthoDB" id="3687641at2759"/>
<evidence type="ECO:0000313" key="5">
    <source>
        <dbReference type="Proteomes" id="UP000054481"/>
    </source>
</evidence>
<evidence type="ECO:0000313" key="4">
    <source>
        <dbReference type="EMBL" id="KJZ71241.1"/>
    </source>
</evidence>
<keyword evidence="3" id="KW-0812">Transmembrane</keyword>
<dbReference type="Proteomes" id="UP000054481">
    <property type="component" value="Unassembled WGS sequence"/>
</dbReference>
<keyword evidence="5" id="KW-1185">Reference proteome</keyword>
<proteinExistence type="inferred from homology"/>
<reference evidence="4 5" key="1">
    <citation type="journal article" date="2014" name="Genome Biol. Evol.">
        <title>Comparative genomics and transcriptomics analyses reveal divergent lifestyle features of nematode endoparasitic fungus Hirsutella minnesotensis.</title>
        <authorList>
            <person name="Lai Y."/>
            <person name="Liu K."/>
            <person name="Zhang X."/>
            <person name="Zhang X."/>
            <person name="Li K."/>
            <person name="Wang N."/>
            <person name="Shu C."/>
            <person name="Wu Y."/>
            <person name="Wang C."/>
            <person name="Bushley K.E."/>
            <person name="Xiang M."/>
            <person name="Liu X."/>
        </authorList>
    </citation>
    <scope>NUCLEOTIDE SEQUENCE [LARGE SCALE GENOMIC DNA]</scope>
    <source>
        <strain evidence="4 5">3608</strain>
    </source>
</reference>
<dbReference type="GO" id="GO:0043386">
    <property type="term" value="P:mycotoxin biosynthetic process"/>
    <property type="evidence" value="ECO:0007669"/>
    <property type="project" value="InterPro"/>
</dbReference>
<accession>A0A0F7ZGP3</accession>
<evidence type="ECO:0008006" key="6">
    <source>
        <dbReference type="Google" id="ProtNLM"/>
    </source>
</evidence>
<evidence type="ECO:0000256" key="3">
    <source>
        <dbReference type="SAM" id="Phobius"/>
    </source>
</evidence>
<dbReference type="InterPro" id="IPR021765">
    <property type="entry name" value="UstYa-like"/>
</dbReference>
<feature type="region of interest" description="Disordered" evidence="2">
    <location>
        <begin position="12"/>
        <end position="32"/>
    </location>
</feature>
<dbReference type="EMBL" id="KQ030582">
    <property type="protein sequence ID" value="KJZ71241.1"/>
    <property type="molecule type" value="Genomic_DNA"/>
</dbReference>
<keyword evidence="3" id="KW-0472">Membrane</keyword>
<comment type="similarity">
    <text evidence="1">Belongs to the ustYa family.</text>
</comment>
<organism evidence="4 5">
    <name type="scientific">Hirsutella minnesotensis 3608</name>
    <dbReference type="NCBI Taxonomy" id="1043627"/>
    <lineage>
        <taxon>Eukaryota</taxon>
        <taxon>Fungi</taxon>
        <taxon>Dikarya</taxon>
        <taxon>Ascomycota</taxon>
        <taxon>Pezizomycotina</taxon>
        <taxon>Sordariomycetes</taxon>
        <taxon>Hypocreomycetidae</taxon>
        <taxon>Hypocreales</taxon>
        <taxon>Ophiocordycipitaceae</taxon>
        <taxon>Hirsutella</taxon>
    </lineage>
</organism>
<gene>
    <name evidence="4" type="ORF">HIM_09384</name>
</gene>